<dbReference type="GO" id="GO:0001682">
    <property type="term" value="P:tRNA 5'-leader removal"/>
    <property type="evidence" value="ECO:0007669"/>
    <property type="project" value="InterPro"/>
</dbReference>
<dbReference type="AlphaFoldDB" id="A0AAN8ZIU1"/>
<reference evidence="5 6" key="1">
    <citation type="submission" date="2023-12" db="EMBL/GenBank/DDBJ databases">
        <title>A high-quality genome assembly for Dillenia turbinata (Dilleniales).</title>
        <authorList>
            <person name="Chanderbali A."/>
        </authorList>
    </citation>
    <scope>NUCLEOTIDE SEQUENCE [LARGE SCALE GENOMIC DNA]</scope>
    <source>
        <strain evidence="5">LSX21</strain>
        <tissue evidence="5">Leaf</tissue>
    </source>
</reference>
<dbReference type="InterPro" id="IPR036980">
    <property type="entry name" value="RNase_P/MRP_Rpp29_sf"/>
</dbReference>
<feature type="compositionally biased region" description="Basic and acidic residues" evidence="3">
    <location>
        <begin position="54"/>
        <end position="64"/>
    </location>
</feature>
<gene>
    <name evidence="4" type="ORF">RJ641_028225</name>
    <name evidence="5" type="ORF">RJ641_028231</name>
</gene>
<evidence type="ECO:0000313" key="4">
    <source>
        <dbReference type="EMBL" id="KAK6942848.1"/>
    </source>
</evidence>
<dbReference type="Gene3D" id="2.30.30.210">
    <property type="entry name" value="Ribonuclease P/MRP, subunit p29"/>
    <property type="match status" value="1"/>
</dbReference>
<dbReference type="Proteomes" id="UP001370490">
    <property type="component" value="Unassembled WGS sequence"/>
</dbReference>
<dbReference type="GO" id="GO:0030677">
    <property type="term" value="C:ribonuclease P complex"/>
    <property type="evidence" value="ECO:0007669"/>
    <property type="project" value="InterPro"/>
</dbReference>
<accession>A0AAN8ZIU1</accession>
<evidence type="ECO:0000313" key="5">
    <source>
        <dbReference type="EMBL" id="KAK6942854.1"/>
    </source>
</evidence>
<comment type="similarity">
    <text evidence="2">Belongs to the eukaryotic/archaeal RNase P protein component 1 family.</text>
</comment>
<dbReference type="EMBL" id="JBAMMX010000004">
    <property type="protein sequence ID" value="KAK6942848.1"/>
    <property type="molecule type" value="Genomic_DNA"/>
</dbReference>
<evidence type="ECO:0000256" key="2">
    <source>
        <dbReference type="ARBA" id="ARBA00006181"/>
    </source>
</evidence>
<organism evidence="5 6">
    <name type="scientific">Dillenia turbinata</name>
    <dbReference type="NCBI Taxonomy" id="194707"/>
    <lineage>
        <taxon>Eukaryota</taxon>
        <taxon>Viridiplantae</taxon>
        <taxon>Streptophyta</taxon>
        <taxon>Embryophyta</taxon>
        <taxon>Tracheophyta</taxon>
        <taxon>Spermatophyta</taxon>
        <taxon>Magnoliopsida</taxon>
        <taxon>eudicotyledons</taxon>
        <taxon>Gunneridae</taxon>
        <taxon>Pentapetalae</taxon>
        <taxon>Dilleniales</taxon>
        <taxon>Dilleniaceae</taxon>
        <taxon>Dillenia</taxon>
    </lineage>
</organism>
<sequence length="321" mass="36156">LGIGSYLKSKSEQFLGTMAIDSTVDNQRKRTLEALERRLAAAKAELDQQQQFKNKTEVHKDEKATNSSGSFSAQKNAATYITQPTIASSRKDVEADGLAYSLLSQPVHENLLKTSVKASSKRGSTADKILHNLLQTGDVAQKYMQGSRSMKYDNWILLDNLVQRRGTSNSARVKALQHHSKRSKRHMSMKQHKKCGSLSLPREYHKFEFFKPMHEMWESYVNQLIKNMGKKQLCQSLLTADLHGAYVQVVDCKIATFAGVSGIMIRETAETFGFITPDDKFRVVPKKASVFMFQAESWKITLHGDKLASRNLGVQSHTIDQ</sequence>
<name>A0AAN8ZIU1_9MAGN</name>
<feature type="non-terminal residue" evidence="5">
    <location>
        <position position="1"/>
    </location>
</feature>
<dbReference type="PANTHER" id="PTHR13348">
    <property type="entry name" value="RIBONUCLEASE P SUBUNIT P29"/>
    <property type="match status" value="1"/>
</dbReference>
<dbReference type="GO" id="GO:0033204">
    <property type="term" value="F:ribonuclease P RNA binding"/>
    <property type="evidence" value="ECO:0007669"/>
    <property type="project" value="InterPro"/>
</dbReference>
<dbReference type="SUPFAM" id="SSF101744">
    <property type="entry name" value="Rof/RNase P subunit-like"/>
    <property type="match status" value="1"/>
</dbReference>
<dbReference type="EMBL" id="JBAMMX010000004">
    <property type="protein sequence ID" value="KAK6942854.1"/>
    <property type="molecule type" value="Genomic_DNA"/>
</dbReference>
<protein>
    <submittedName>
        <fullName evidence="5">Ribonuclease P protein subunit Rpp29/RNP1</fullName>
    </submittedName>
</protein>
<dbReference type="InterPro" id="IPR023534">
    <property type="entry name" value="Rof/RNase_P-like"/>
</dbReference>
<keyword evidence="6" id="KW-1185">Reference proteome</keyword>
<comment type="subcellular location">
    <subcellularLocation>
        <location evidence="1">Nucleus</location>
    </subcellularLocation>
</comment>
<feature type="region of interest" description="Disordered" evidence="3">
    <location>
        <begin position="46"/>
        <end position="70"/>
    </location>
</feature>
<dbReference type="Pfam" id="PF01868">
    <property type="entry name" value="RNase_P-MRP_p29"/>
    <property type="match status" value="1"/>
</dbReference>
<dbReference type="InterPro" id="IPR002730">
    <property type="entry name" value="Rpp29/RNP1"/>
</dbReference>
<evidence type="ECO:0000256" key="1">
    <source>
        <dbReference type="ARBA" id="ARBA00004123"/>
    </source>
</evidence>
<dbReference type="SMART" id="SM00538">
    <property type="entry name" value="POP4"/>
    <property type="match status" value="1"/>
</dbReference>
<proteinExistence type="inferred from homology"/>
<dbReference type="GO" id="GO:0000172">
    <property type="term" value="C:ribonuclease MRP complex"/>
    <property type="evidence" value="ECO:0007669"/>
    <property type="project" value="InterPro"/>
</dbReference>
<evidence type="ECO:0000313" key="6">
    <source>
        <dbReference type="Proteomes" id="UP001370490"/>
    </source>
</evidence>
<comment type="caution">
    <text evidence="5">The sequence shown here is derived from an EMBL/GenBank/DDBJ whole genome shotgun (WGS) entry which is preliminary data.</text>
</comment>
<dbReference type="PANTHER" id="PTHR13348:SF0">
    <property type="entry name" value="RIBONUCLEASE P PROTEIN SUBUNIT P29"/>
    <property type="match status" value="1"/>
</dbReference>
<dbReference type="InterPro" id="IPR016848">
    <property type="entry name" value="RNase_P/MRP_Rpp29-subunit"/>
</dbReference>
<evidence type="ECO:0000256" key="3">
    <source>
        <dbReference type="SAM" id="MobiDB-lite"/>
    </source>
</evidence>
<dbReference type="GO" id="GO:0005634">
    <property type="term" value="C:nucleus"/>
    <property type="evidence" value="ECO:0007669"/>
    <property type="project" value="UniProtKB-SubCell"/>
</dbReference>
<dbReference type="GO" id="GO:0006364">
    <property type="term" value="P:rRNA processing"/>
    <property type="evidence" value="ECO:0007669"/>
    <property type="project" value="TreeGrafter"/>
</dbReference>